<accession>A0AAE9YF59</accession>
<protein>
    <submittedName>
        <fullName evidence="3">Copper transporter</fullName>
    </submittedName>
</protein>
<evidence type="ECO:0000313" key="3">
    <source>
        <dbReference type="EMBL" id="WCO67442.1"/>
    </source>
</evidence>
<evidence type="ECO:0000313" key="4">
    <source>
        <dbReference type="Proteomes" id="UP001216390"/>
    </source>
</evidence>
<dbReference type="EMBL" id="CP116942">
    <property type="protein sequence ID" value="WCO67442.1"/>
    <property type="molecule type" value="Genomic_DNA"/>
</dbReference>
<dbReference type="GO" id="GO:0055070">
    <property type="term" value="P:copper ion homeostasis"/>
    <property type="evidence" value="ECO:0007669"/>
    <property type="project" value="InterPro"/>
</dbReference>
<gene>
    <name evidence="3" type="ORF">PO878_01750</name>
</gene>
<feature type="coiled-coil region" evidence="1">
    <location>
        <begin position="34"/>
        <end position="68"/>
    </location>
</feature>
<evidence type="ECO:0000256" key="1">
    <source>
        <dbReference type="SAM" id="Coils"/>
    </source>
</evidence>
<dbReference type="RefSeq" id="WP_272736963.1">
    <property type="nucleotide sequence ID" value="NZ_CP116942.1"/>
</dbReference>
<dbReference type="Pfam" id="PF11382">
    <property type="entry name" value="MctB"/>
    <property type="match status" value="2"/>
</dbReference>
<name>A0AAE9YF59_9ACTN</name>
<dbReference type="AlphaFoldDB" id="A0AAE9YF59"/>
<dbReference type="KEGG" id="ima:PO878_01750"/>
<dbReference type="Proteomes" id="UP001216390">
    <property type="component" value="Chromosome"/>
</dbReference>
<keyword evidence="1" id="KW-0175">Coiled coil</keyword>
<feature type="region of interest" description="Disordered" evidence="2">
    <location>
        <begin position="165"/>
        <end position="230"/>
    </location>
</feature>
<dbReference type="GO" id="GO:0016020">
    <property type="term" value="C:membrane"/>
    <property type="evidence" value="ECO:0007669"/>
    <property type="project" value="InterPro"/>
</dbReference>
<organism evidence="3 4">
    <name type="scientific">Iamia majanohamensis</name>
    <dbReference type="NCBI Taxonomy" id="467976"/>
    <lineage>
        <taxon>Bacteria</taxon>
        <taxon>Bacillati</taxon>
        <taxon>Actinomycetota</taxon>
        <taxon>Acidimicrobiia</taxon>
        <taxon>Acidimicrobiales</taxon>
        <taxon>Iamiaceae</taxon>
        <taxon>Iamia</taxon>
    </lineage>
</organism>
<dbReference type="InterPro" id="IPR021522">
    <property type="entry name" value="MctB"/>
</dbReference>
<evidence type="ECO:0000256" key="2">
    <source>
        <dbReference type="SAM" id="MobiDB-lite"/>
    </source>
</evidence>
<feature type="compositionally biased region" description="Low complexity" evidence="2">
    <location>
        <begin position="166"/>
        <end position="226"/>
    </location>
</feature>
<reference evidence="3" key="1">
    <citation type="submission" date="2023-01" db="EMBL/GenBank/DDBJ databases">
        <title>The diversity of Class Acidimicrobiia in South China Sea sediment environments and the proposal of Iamia marina sp. nov., a novel species of the genus Iamia.</title>
        <authorList>
            <person name="He Y."/>
            <person name="Tian X."/>
        </authorList>
    </citation>
    <scope>NUCLEOTIDE SEQUENCE</scope>
    <source>
        <strain evidence="3">DSM 19957</strain>
    </source>
</reference>
<keyword evidence="4" id="KW-1185">Reference proteome</keyword>
<proteinExistence type="predicted"/>
<sequence length="382" mass="38928">MINLRYHIVSITAVFLALGIGIAMGSSFLGAAAVDRVDENIRDVRQEAAEARAERDVLQDQVDADEELQAQMLEEGPATVFTNDLPEVPVVLITVGGVDDDGLDAVRVALESSEAQFEGVLRVDDKIVDEGAAEELGAVLGVPGTEGAELQDELVAAVAGELSEHGVVPGEEPAGETPTTEPGTTEPGTTAPVPTEPGATTVPGTTAPVPTEPGATTPPGATTVPEDPGSVDPAVPEPTALRDLVAAGFLAWEPAAGGPEAPDLLAGEGYRYVVVTGSEPEVPDSALLLPVLEAMAADGPAPVVVGSAASGEDPAEREATRLGPLTALREDDVLRDRISTVDDLEVFAGTAAVMGAVDDLAGTDRGHYGLGEGRDSLLPPPG</sequence>